<feature type="transmembrane region" description="Helical" evidence="6">
    <location>
        <begin position="228"/>
        <end position="249"/>
    </location>
</feature>
<gene>
    <name evidence="8" type="ORF">BJ875DRAFT_531677</name>
</gene>
<keyword evidence="2" id="KW-0813">Transport</keyword>
<name>A0A9P8CAH4_9HELO</name>
<proteinExistence type="predicted"/>
<dbReference type="Proteomes" id="UP000824998">
    <property type="component" value="Unassembled WGS sequence"/>
</dbReference>
<accession>A0A9P8CAH4</accession>
<feature type="domain" description="ABC-2 type transporter transmembrane" evidence="7">
    <location>
        <begin position="6"/>
        <end position="150"/>
    </location>
</feature>
<dbReference type="GO" id="GO:0016020">
    <property type="term" value="C:membrane"/>
    <property type="evidence" value="ECO:0007669"/>
    <property type="project" value="UniProtKB-SubCell"/>
</dbReference>
<evidence type="ECO:0000256" key="3">
    <source>
        <dbReference type="ARBA" id="ARBA00022692"/>
    </source>
</evidence>
<organism evidence="8 9">
    <name type="scientific">Amylocarpus encephaloides</name>
    <dbReference type="NCBI Taxonomy" id="45428"/>
    <lineage>
        <taxon>Eukaryota</taxon>
        <taxon>Fungi</taxon>
        <taxon>Dikarya</taxon>
        <taxon>Ascomycota</taxon>
        <taxon>Pezizomycotina</taxon>
        <taxon>Leotiomycetes</taxon>
        <taxon>Helotiales</taxon>
        <taxon>Helotiales incertae sedis</taxon>
        <taxon>Amylocarpus</taxon>
    </lineage>
</organism>
<evidence type="ECO:0000256" key="2">
    <source>
        <dbReference type="ARBA" id="ARBA00022448"/>
    </source>
</evidence>
<dbReference type="InterPro" id="IPR013525">
    <property type="entry name" value="ABC2_TM"/>
</dbReference>
<protein>
    <submittedName>
        <fullName evidence="8">ABC-2 type transporter-domain-containing protein</fullName>
    </submittedName>
</protein>
<evidence type="ECO:0000313" key="9">
    <source>
        <dbReference type="Proteomes" id="UP000824998"/>
    </source>
</evidence>
<dbReference type="EMBL" id="MU251358">
    <property type="protein sequence ID" value="KAG9239505.1"/>
    <property type="molecule type" value="Genomic_DNA"/>
</dbReference>
<evidence type="ECO:0000256" key="1">
    <source>
        <dbReference type="ARBA" id="ARBA00004141"/>
    </source>
</evidence>
<reference evidence="8" key="1">
    <citation type="journal article" date="2021" name="IMA Fungus">
        <title>Genomic characterization of three marine fungi, including Emericellopsis atlantica sp. nov. with signatures of a generalist lifestyle and marine biomass degradation.</title>
        <authorList>
            <person name="Hagestad O.C."/>
            <person name="Hou L."/>
            <person name="Andersen J.H."/>
            <person name="Hansen E.H."/>
            <person name="Altermark B."/>
            <person name="Li C."/>
            <person name="Kuhnert E."/>
            <person name="Cox R.J."/>
            <person name="Crous P.W."/>
            <person name="Spatafora J.W."/>
            <person name="Lail K."/>
            <person name="Amirebrahimi M."/>
            <person name="Lipzen A."/>
            <person name="Pangilinan J."/>
            <person name="Andreopoulos W."/>
            <person name="Hayes R.D."/>
            <person name="Ng V."/>
            <person name="Grigoriev I.V."/>
            <person name="Jackson S.A."/>
            <person name="Sutton T.D.S."/>
            <person name="Dobson A.D.W."/>
            <person name="Rama T."/>
        </authorList>
    </citation>
    <scope>NUCLEOTIDE SEQUENCE</scope>
    <source>
        <strain evidence="8">TRa018bII</strain>
    </source>
</reference>
<dbReference type="GO" id="GO:0140359">
    <property type="term" value="F:ABC-type transporter activity"/>
    <property type="evidence" value="ECO:0007669"/>
    <property type="project" value="InterPro"/>
</dbReference>
<keyword evidence="3 6" id="KW-0812">Transmembrane</keyword>
<evidence type="ECO:0000256" key="5">
    <source>
        <dbReference type="ARBA" id="ARBA00023136"/>
    </source>
</evidence>
<dbReference type="OrthoDB" id="245989at2759"/>
<comment type="subcellular location">
    <subcellularLocation>
        <location evidence="1">Membrane</location>
        <topology evidence="1">Multi-pass membrane protein</topology>
    </subcellularLocation>
</comment>
<evidence type="ECO:0000256" key="4">
    <source>
        <dbReference type="ARBA" id="ARBA00022989"/>
    </source>
</evidence>
<dbReference type="AlphaFoldDB" id="A0A9P8CAH4"/>
<comment type="caution">
    <text evidence="8">The sequence shown here is derived from an EMBL/GenBank/DDBJ whole genome shotgun (WGS) entry which is preliminary data.</text>
</comment>
<dbReference type="Pfam" id="PF01061">
    <property type="entry name" value="ABC2_membrane"/>
    <property type="match status" value="1"/>
</dbReference>
<keyword evidence="9" id="KW-1185">Reference proteome</keyword>
<evidence type="ECO:0000259" key="7">
    <source>
        <dbReference type="Pfam" id="PF01061"/>
    </source>
</evidence>
<sequence length="275" mass="31043">MFSSSAVFIEFFLQADHTSFRHSARLYEVRERPTNTYSWQSFIISNIVAEIPWTSVSAFVFYVCWYYPVGLWQNAESADAVHERGAMMFLLIPVFLTETSTFAHTTMTGIDEAETAESISNTVHILFLTFCGVLAAPDTTPHFYIFMYRILDTAVARASIICGADECLLFPPPANQTSSTYLSELISTNDGYHLDASSSTQYSCCPLDNMHWFLKSVSTSSDNSWRDFGMMCVFITVTCVGSIGIYWLATVPRFIRGEKQQKRQGQRHDPFGDSS</sequence>
<keyword evidence="4 6" id="KW-1133">Transmembrane helix</keyword>
<evidence type="ECO:0000256" key="6">
    <source>
        <dbReference type="SAM" id="Phobius"/>
    </source>
</evidence>
<evidence type="ECO:0000313" key="8">
    <source>
        <dbReference type="EMBL" id="KAG9239505.1"/>
    </source>
</evidence>
<keyword evidence="5 6" id="KW-0472">Membrane</keyword>
<dbReference type="PANTHER" id="PTHR19241">
    <property type="entry name" value="ATP-BINDING CASSETTE TRANSPORTER"/>
    <property type="match status" value="1"/>
</dbReference>